<keyword evidence="1" id="KW-0812">Transmembrane</keyword>
<organism evidence="2 3">
    <name type="scientific">Phreatobacter stygius</name>
    <dbReference type="NCBI Taxonomy" id="1940610"/>
    <lineage>
        <taxon>Bacteria</taxon>
        <taxon>Pseudomonadati</taxon>
        <taxon>Pseudomonadota</taxon>
        <taxon>Alphaproteobacteria</taxon>
        <taxon>Hyphomicrobiales</taxon>
        <taxon>Phreatobacteraceae</taxon>
        <taxon>Phreatobacter</taxon>
    </lineage>
</organism>
<sequence length="90" mass="10117">MQGLVERIVKELPKLAGAYALHAATWFGGAAGMFLFLGIDDRIREWGLANQGLVIGLILIHFGLYCVQYKVSDERRELKKILESLERNGK</sequence>
<accession>A0A4D7B0Q0</accession>
<evidence type="ECO:0000256" key="1">
    <source>
        <dbReference type="SAM" id="Phobius"/>
    </source>
</evidence>
<dbReference type="RefSeq" id="WP_136959057.1">
    <property type="nucleotide sequence ID" value="NZ_CP039690.1"/>
</dbReference>
<protein>
    <submittedName>
        <fullName evidence="2">Uncharacterized protein</fullName>
    </submittedName>
</protein>
<dbReference type="Proteomes" id="UP000298781">
    <property type="component" value="Chromosome"/>
</dbReference>
<dbReference type="KEGG" id="pstg:E8M01_04700"/>
<evidence type="ECO:0000313" key="2">
    <source>
        <dbReference type="EMBL" id="QCI63600.1"/>
    </source>
</evidence>
<name>A0A4D7B0Q0_9HYPH</name>
<dbReference type="AlphaFoldDB" id="A0A4D7B0Q0"/>
<keyword evidence="1" id="KW-1133">Transmembrane helix</keyword>
<keyword evidence="1" id="KW-0472">Membrane</keyword>
<proteinExistence type="predicted"/>
<feature type="transmembrane region" description="Helical" evidence="1">
    <location>
        <begin position="20"/>
        <end position="39"/>
    </location>
</feature>
<keyword evidence="3" id="KW-1185">Reference proteome</keyword>
<dbReference type="EMBL" id="CP039690">
    <property type="protein sequence ID" value="QCI63600.1"/>
    <property type="molecule type" value="Genomic_DNA"/>
</dbReference>
<evidence type="ECO:0000313" key="3">
    <source>
        <dbReference type="Proteomes" id="UP000298781"/>
    </source>
</evidence>
<gene>
    <name evidence="2" type="ORF">E8M01_04700</name>
</gene>
<feature type="transmembrane region" description="Helical" evidence="1">
    <location>
        <begin position="51"/>
        <end position="71"/>
    </location>
</feature>
<reference evidence="2 3" key="1">
    <citation type="submission" date="2019-04" db="EMBL/GenBank/DDBJ databases">
        <title>Phreatobacter aquaticus sp. nov.</title>
        <authorList>
            <person name="Choi A."/>
        </authorList>
    </citation>
    <scope>NUCLEOTIDE SEQUENCE [LARGE SCALE GENOMIC DNA]</scope>
    <source>
        <strain evidence="2 3">KCTC 52518</strain>
    </source>
</reference>